<organism evidence="1 2">
    <name type="scientific">Calicophoron daubneyi</name>
    <name type="common">Rumen fluke</name>
    <name type="synonym">Paramphistomum daubneyi</name>
    <dbReference type="NCBI Taxonomy" id="300641"/>
    <lineage>
        <taxon>Eukaryota</taxon>
        <taxon>Metazoa</taxon>
        <taxon>Spiralia</taxon>
        <taxon>Lophotrochozoa</taxon>
        <taxon>Platyhelminthes</taxon>
        <taxon>Trematoda</taxon>
        <taxon>Digenea</taxon>
        <taxon>Plagiorchiida</taxon>
        <taxon>Pronocephalata</taxon>
        <taxon>Paramphistomoidea</taxon>
        <taxon>Paramphistomidae</taxon>
        <taxon>Calicophoron</taxon>
    </lineage>
</organism>
<dbReference type="Proteomes" id="UP001497525">
    <property type="component" value="Unassembled WGS sequence"/>
</dbReference>
<reference evidence="1" key="1">
    <citation type="submission" date="2024-06" db="EMBL/GenBank/DDBJ databases">
        <authorList>
            <person name="Liu X."/>
            <person name="Lenzi L."/>
            <person name="Haldenby T S."/>
            <person name="Uol C."/>
        </authorList>
    </citation>
    <scope>NUCLEOTIDE SEQUENCE</scope>
</reference>
<evidence type="ECO:0000313" key="1">
    <source>
        <dbReference type="EMBL" id="CAL5129334.1"/>
    </source>
</evidence>
<protein>
    <submittedName>
        <fullName evidence="1">Uncharacterized protein</fullName>
    </submittedName>
</protein>
<gene>
    <name evidence="1" type="ORF">CDAUBV1_LOCUS267</name>
</gene>
<proteinExistence type="predicted"/>
<name>A0AAV2SZK5_CALDB</name>
<dbReference type="AlphaFoldDB" id="A0AAV2SZK5"/>
<accession>A0AAV2SZK5</accession>
<sequence length="153" mass="17356">MFSTDFRFCHTPQCGTCASTLCFWMIDHSSIKVPSLSAAAVVYQPKSGSSELLSFTPNRHQTCVLFQKDSLYTYIVPILSFPHRLRFGHQCPLPPTVPFASLFYSFETHFSRLFSERAECVSMPPPPPPYRLHQQHDTTTFTCACVLAYHTAL</sequence>
<comment type="caution">
    <text evidence="1">The sequence shown here is derived from an EMBL/GenBank/DDBJ whole genome shotgun (WGS) entry which is preliminary data.</text>
</comment>
<evidence type="ECO:0000313" key="2">
    <source>
        <dbReference type="Proteomes" id="UP001497525"/>
    </source>
</evidence>
<dbReference type="EMBL" id="CAXLJL010000001">
    <property type="protein sequence ID" value="CAL5129334.1"/>
    <property type="molecule type" value="Genomic_DNA"/>
</dbReference>